<evidence type="ECO:0000313" key="2">
    <source>
        <dbReference type="EMBL" id="KAF2087149.1"/>
    </source>
</evidence>
<feature type="compositionally biased region" description="Polar residues" evidence="1">
    <location>
        <begin position="18"/>
        <end position="45"/>
    </location>
</feature>
<feature type="region of interest" description="Disordered" evidence="1">
    <location>
        <begin position="17"/>
        <end position="47"/>
    </location>
</feature>
<accession>A0A9P4LX16</accession>
<evidence type="ECO:0000313" key="3">
    <source>
        <dbReference type="Proteomes" id="UP000799776"/>
    </source>
</evidence>
<comment type="caution">
    <text evidence="2">The sequence shown here is derived from an EMBL/GenBank/DDBJ whole genome shotgun (WGS) entry which is preliminary data.</text>
</comment>
<sequence length="74" mass="8064">MFSLPTLSLRRFLWQSRKPPTTASDSQTPAASATLAQNSPTTSTSRCKDYSLTPSFTSSPLYSAAFKHQTHIVG</sequence>
<evidence type="ECO:0000256" key="1">
    <source>
        <dbReference type="SAM" id="MobiDB-lite"/>
    </source>
</evidence>
<proteinExistence type="predicted"/>
<dbReference type="Proteomes" id="UP000799776">
    <property type="component" value="Unassembled WGS sequence"/>
</dbReference>
<reference evidence="2" key="1">
    <citation type="journal article" date="2020" name="Stud. Mycol.">
        <title>101 Dothideomycetes genomes: a test case for predicting lifestyles and emergence of pathogens.</title>
        <authorList>
            <person name="Haridas S."/>
            <person name="Albert R."/>
            <person name="Binder M."/>
            <person name="Bloem J."/>
            <person name="Labutti K."/>
            <person name="Salamov A."/>
            <person name="Andreopoulos B."/>
            <person name="Baker S."/>
            <person name="Barry K."/>
            <person name="Bills G."/>
            <person name="Bluhm B."/>
            <person name="Cannon C."/>
            <person name="Castanera R."/>
            <person name="Culley D."/>
            <person name="Daum C."/>
            <person name="Ezra D."/>
            <person name="Gonzalez J."/>
            <person name="Henrissat B."/>
            <person name="Kuo A."/>
            <person name="Liang C."/>
            <person name="Lipzen A."/>
            <person name="Lutzoni F."/>
            <person name="Magnuson J."/>
            <person name="Mondo S."/>
            <person name="Nolan M."/>
            <person name="Ohm R."/>
            <person name="Pangilinan J."/>
            <person name="Park H.-J."/>
            <person name="Ramirez L."/>
            <person name="Alfaro M."/>
            <person name="Sun H."/>
            <person name="Tritt A."/>
            <person name="Yoshinaga Y."/>
            <person name="Zwiers L.-H."/>
            <person name="Turgeon B."/>
            <person name="Goodwin S."/>
            <person name="Spatafora J."/>
            <person name="Crous P."/>
            <person name="Grigoriev I."/>
        </authorList>
    </citation>
    <scope>NUCLEOTIDE SEQUENCE</scope>
    <source>
        <strain evidence="2">CBS 121410</strain>
    </source>
</reference>
<protein>
    <submittedName>
        <fullName evidence="2">Uncharacterized protein</fullName>
    </submittedName>
</protein>
<keyword evidence="3" id="KW-1185">Reference proteome</keyword>
<organism evidence="2 3">
    <name type="scientific">Saccharata proteae CBS 121410</name>
    <dbReference type="NCBI Taxonomy" id="1314787"/>
    <lineage>
        <taxon>Eukaryota</taxon>
        <taxon>Fungi</taxon>
        <taxon>Dikarya</taxon>
        <taxon>Ascomycota</taxon>
        <taxon>Pezizomycotina</taxon>
        <taxon>Dothideomycetes</taxon>
        <taxon>Dothideomycetes incertae sedis</taxon>
        <taxon>Botryosphaeriales</taxon>
        <taxon>Saccharataceae</taxon>
        <taxon>Saccharata</taxon>
    </lineage>
</organism>
<name>A0A9P4LX16_9PEZI</name>
<dbReference type="AlphaFoldDB" id="A0A9P4LX16"/>
<dbReference type="EMBL" id="ML978721">
    <property type="protein sequence ID" value="KAF2087149.1"/>
    <property type="molecule type" value="Genomic_DNA"/>
</dbReference>
<gene>
    <name evidence="2" type="ORF">K490DRAFT_66017</name>
</gene>